<comment type="caution">
    <text evidence="2">The sequence shown here is derived from an EMBL/GenBank/DDBJ whole genome shotgun (WGS) entry which is preliminary data.</text>
</comment>
<dbReference type="EMBL" id="LSTO01000001">
    <property type="protein sequence ID" value="OWW22375.1"/>
    <property type="molecule type" value="Genomic_DNA"/>
</dbReference>
<sequence>MTDTRLGLQDTAAAEIEVALRSKLIQYPQSDWYALVDAAQIADFGKSIRRAPLKSTQHISLFNAIRPETRNTDAGAGAAPYLVSLGKGPSAAHAIAYMVQNAMETHAISWLASPLPIQELARRLGSRTEAQLSGNMEVLLRYYDTRVLPNVLSVLTPGDAAIFSSIANAWWYVDRDNRLCSYACNFTENDAFVPPIAFSQSQEDMLTDLAFPDTVLAHLKESQNDLISRLGRGEQHAFVKRLIARTRALQLNSIAEILTCCVIALMEGEESLEDMSMKERVSSFAGNDAMTEK</sequence>
<dbReference type="Proteomes" id="UP000197535">
    <property type="component" value="Unassembled WGS sequence"/>
</dbReference>
<keyword evidence="3" id="KW-1185">Reference proteome</keyword>
<evidence type="ECO:0000313" key="2">
    <source>
        <dbReference type="EMBL" id="OWW22375.1"/>
    </source>
</evidence>
<evidence type="ECO:0000313" key="3">
    <source>
        <dbReference type="Proteomes" id="UP000197535"/>
    </source>
</evidence>
<organism evidence="2 3">
    <name type="scientific">Noviherbaspirillum denitrificans</name>
    <dbReference type="NCBI Taxonomy" id="1968433"/>
    <lineage>
        <taxon>Bacteria</taxon>
        <taxon>Pseudomonadati</taxon>
        <taxon>Pseudomonadota</taxon>
        <taxon>Betaproteobacteria</taxon>
        <taxon>Burkholderiales</taxon>
        <taxon>Oxalobacteraceae</taxon>
        <taxon>Noviherbaspirillum</taxon>
    </lineage>
</organism>
<protein>
    <recommendedName>
        <fullName evidence="1">DUF4123 domain-containing protein</fullName>
    </recommendedName>
</protein>
<dbReference type="AlphaFoldDB" id="A0A254TIR0"/>
<evidence type="ECO:0000259" key="1">
    <source>
        <dbReference type="Pfam" id="PF13503"/>
    </source>
</evidence>
<reference evidence="2 3" key="1">
    <citation type="submission" date="2016-02" db="EMBL/GenBank/DDBJ databases">
        <authorList>
            <person name="Wen L."/>
            <person name="He K."/>
            <person name="Yang H."/>
        </authorList>
    </citation>
    <scope>NUCLEOTIDE SEQUENCE [LARGE SCALE GENOMIC DNA]</scope>
    <source>
        <strain evidence="2 3">TSA40</strain>
    </source>
</reference>
<proteinExistence type="predicted"/>
<dbReference type="RefSeq" id="WP_170942234.1">
    <property type="nucleotide sequence ID" value="NZ_LSTO01000001.1"/>
</dbReference>
<gene>
    <name evidence="2" type="ORF">AYR66_25650</name>
</gene>
<dbReference type="Pfam" id="PF13503">
    <property type="entry name" value="DUF4123"/>
    <property type="match status" value="1"/>
</dbReference>
<name>A0A254TIR0_9BURK</name>
<accession>A0A254TIR0</accession>
<dbReference type="InterPro" id="IPR025391">
    <property type="entry name" value="DUF4123"/>
</dbReference>
<feature type="domain" description="DUF4123" evidence="1">
    <location>
        <begin position="32"/>
        <end position="158"/>
    </location>
</feature>